<dbReference type="PANTHER" id="PTHR12558:SF13">
    <property type="entry name" value="CELL DIVISION CYCLE PROTEIN 27 HOMOLOG"/>
    <property type="match status" value="1"/>
</dbReference>
<dbReference type="InterPro" id="IPR019734">
    <property type="entry name" value="TPR_rpt"/>
</dbReference>
<organism evidence="1 2">
    <name type="scientific">Vagococcus penaei</name>
    <dbReference type="NCBI Taxonomy" id="633807"/>
    <lineage>
        <taxon>Bacteria</taxon>
        <taxon>Bacillati</taxon>
        <taxon>Bacillota</taxon>
        <taxon>Bacilli</taxon>
        <taxon>Lactobacillales</taxon>
        <taxon>Enterococcaceae</taxon>
        <taxon>Vagococcus</taxon>
    </lineage>
</organism>
<dbReference type="InterPro" id="IPR011990">
    <property type="entry name" value="TPR-like_helical_dom_sf"/>
</dbReference>
<dbReference type="Gene3D" id="1.25.40.10">
    <property type="entry name" value="Tetratricopeptide repeat domain"/>
    <property type="match status" value="3"/>
</dbReference>
<evidence type="ECO:0000313" key="1">
    <source>
        <dbReference type="EMBL" id="AQP54713.1"/>
    </source>
</evidence>
<proteinExistence type="predicted"/>
<dbReference type="PANTHER" id="PTHR12558">
    <property type="entry name" value="CELL DIVISION CYCLE 16,23,27"/>
    <property type="match status" value="1"/>
</dbReference>
<protein>
    <submittedName>
        <fullName evidence="1">Uncharacterized protein</fullName>
    </submittedName>
</protein>
<dbReference type="RefSeq" id="WP_077276799.1">
    <property type="nucleotide sequence ID" value="NZ_CP019609.1"/>
</dbReference>
<dbReference type="SUPFAM" id="SSF48452">
    <property type="entry name" value="TPR-like"/>
    <property type="match status" value="3"/>
</dbReference>
<dbReference type="PROSITE" id="PS50005">
    <property type="entry name" value="TPR"/>
    <property type="match status" value="1"/>
</dbReference>
<dbReference type="KEGG" id="vpi:BW732_11170"/>
<keyword evidence="2" id="KW-1185">Reference proteome</keyword>
<dbReference type="Proteomes" id="UP000188246">
    <property type="component" value="Chromosome"/>
</dbReference>
<dbReference type="Pfam" id="PF12895">
    <property type="entry name" value="ANAPC3"/>
    <property type="match status" value="1"/>
</dbReference>
<dbReference type="Pfam" id="PF14559">
    <property type="entry name" value="TPR_19"/>
    <property type="match status" value="1"/>
</dbReference>
<dbReference type="EMBL" id="CP019609">
    <property type="protein sequence ID" value="AQP54713.1"/>
    <property type="molecule type" value="Genomic_DNA"/>
</dbReference>
<evidence type="ECO:0000313" key="2">
    <source>
        <dbReference type="Proteomes" id="UP000188246"/>
    </source>
</evidence>
<sequence length="419" mass="47713">MSYSKEMLEAISEGELIDAQEKFEQAMILDTPEEKYQLAAYLFELGFLEESEQLYQNLLADFPEEEGIKISLAEIAIENDDIGRAQTLLNDILPSSDVYVQSLLTQADLYQQLDIPEVSQQKLREAKLILPDEPLIDLALAELFFSIEDYNDAVPIYEELLVAEDSGELASTISITERLGVALSRMGNFEEAVMYLEQAIERDETAEALFQLALTYYQLEELERTTELLQHIKELNEEFLQVYYPLAQVLSDQGLFEEAAEVAQIGIDKNPYDLNLYHVASIVAYQLGQSENAKQQLMQAIALDDSDFSKLKLAELLLKEDDYDDVIDLVDQLENSEQGHAQWYLAQAYNGLEEYEQAKIAFNLAKIELADEPGFIRDYGLFLREEGQLDETKKWLTHYLTFVPDDIEVVELLSSIGGD</sequence>
<gene>
    <name evidence="1" type="ORF">BW732_11170</name>
</gene>
<dbReference type="SMART" id="SM00028">
    <property type="entry name" value="TPR"/>
    <property type="match status" value="5"/>
</dbReference>
<reference evidence="1 2" key="1">
    <citation type="journal article" date="2010" name="Int. J. Syst. Evol. Microbiol.">
        <title>Vagococcus penaei sp. nov., isolated from spoilage microbiota of cooked shrimp (Penaeus vannamei).</title>
        <authorList>
            <person name="Jaffres E."/>
            <person name="Prevost H."/>
            <person name="Rossero A."/>
            <person name="Joffraud J.J."/>
            <person name="Dousset X."/>
        </authorList>
    </citation>
    <scope>NUCLEOTIDE SEQUENCE [LARGE SCALE GENOMIC DNA]</scope>
    <source>
        <strain evidence="1 2">CD276</strain>
    </source>
</reference>
<dbReference type="STRING" id="633807.BW732_11170"/>
<dbReference type="Pfam" id="PF13181">
    <property type="entry name" value="TPR_8"/>
    <property type="match status" value="1"/>
</dbReference>
<dbReference type="AlphaFoldDB" id="A0A1Q2D972"/>
<dbReference type="OrthoDB" id="2080803at2"/>
<name>A0A1Q2D972_9ENTE</name>
<accession>A0A1Q2D972</accession>